<accession>A0A481S177</accession>
<proteinExistence type="predicted"/>
<reference evidence="1" key="1">
    <citation type="journal article" date="2019" name="Viruses">
        <title>Shared Common Ancestry of Rodent Alphacoronaviruses Sampled Globally.</title>
        <authorList>
            <person name="Tsoleridis T."/>
            <person name="Chappell J.G."/>
            <person name="Onianwa O."/>
            <person name="Marston D.A."/>
            <person name="Fooks A.R."/>
            <person name="Monchatre-Leroy E."/>
            <person name="Umhang G."/>
            <person name="Muller M.A."/>
            <person name="Drexler J.F."/>
            <person name="Drosten C."/>
            <person name="Tarlinton R.E."/>
            <person name="McClure C.P."/>
            <person name="Holmes E.C."/>
            <person name="Ball J.K."/>
        </authorList>
    </citation>
    <scope>NUCLEOTIDE SEQUENCE</scope>
    <source>
        <strain evidence="1">UKRn3</strain>
    </source>
</reference>
<organism evidence="1">
    <name type="scientific">Alphacoronavirus UKRn3</name>
    <dbReference type="NCBI Taxonomy" id="2520504"/>
    <lineage>
        <taxon>Viruses</taxon>
        <taxon>Riboviria</taxon>
        <taxon>Orthornavirae</taxon>
        <taxon>Pisuviricota</taxon>
        <taxon>Pisoniviricetes</taxon>
        <taxon>Nidovirales</taxon>
        <taxon>Cornidovirineae</taxon>
        <taxon>Coronaviridae</taxon>
        <taxon>Orthocoronavirinae</taxon>
        <taxon>Alphacoronavirus</taxon>
        <taxon>Luchacovirus</taxon>
    </lineage>
</organism>
<evidence type="ECO:0000313" key="1">
    <source>
        <dbReference type="EMBL" id="QBG64661.1"/>
    </source>
</evidence>
<protein>
    <submittedName>
        <fullName evidence="1">NS7a</fullName>
    </submittedName>
</protein>
<name>A0A481S177_9ALPC</name>
<sequence>MFLVFLLLVTAASAITDIKTNCSFSFSSLLVDGAVKFDTVQRTTFANCYFNWEDWFSCEGSSDCDIVRPILSAFVPNDTYGMFQKCNGIRVSDFDNCVNGFIMRYGALYVPEGTYVSYVPQKNECFGQLKVLNSVIWFITDHVSNETCCSNRAIINPFVPTIEKN</sequence>
<dbReference type="EMBL" id="MK163627">
    <property type="protein sequence ID" value="QBG64661.1"/>
    <property type="molecule type" value="Genomic_RNA"/>
</dbReference>